<reference evidence="4 5" key="1">
    <citation type="submission" date="2014-07" db="EMBL/GenBank/DDBJ databases">
        <title>Genome of Chryseobacterium soli DSM 19298.</title>
        <authorList>
            <person name="Stropko S.J."/>
            <person name="Pipes S.E."/>
            <person name="Newman J."/>
        </authorList>
    </citation>
    <scope>NUCLEOTIDE SEQUENCE [LARGE SCALE GENOMIC DNA]</scope>
    <source>
        <strain evidence="4 5">DSM 19298</strain>
    </source>
</reference>
<comment type="caution">
    <text evidence="4">The sequence shown here is derived from an EMBL/GenBank/DDBJ whole genome shotgun (WGS) entry which is preliminary data.</text>
</comment>
<keyword evidence="5" id="KW-1185">Reference proteome</keyword>
<evidence type="ECO:0000256" key="2">
    <source>
        <dbReference type="SAM" id="SignalP"/>
    </source>
</evidence>
<name>A0A086A1M8_9FLAO</name>
<evidence type="ECO:0000313" key="4">
    <source>
        <dbReference type="EMBL" id="KFF10592.1"/>
    </source>
</evidence>
<dbReference type="STRING" id="445961.IW15_19875"/>
<dbReference type="eggNOG" id="COG3047">
    <property type="taxonomic scope" value="Bacteria"/>
</dbReference>
<sequence length="194" mass="21075">MKKLFLTGAIAFFGLASAQKNTLLVGGNIAYSSTKNTDALNNSGTTNKFEFSPTVGYQFADHWTAGVNASFGTNKISDAYKVNTDKIGGFVRYAQPFNDTFAIYGDLGIGYQGQKATQTILNQDFVSKANGMYVQFTPALFINFKNSFGLNFNIGGIGYNNLNDKNSDAKTSTFDFSFGKSINIGISKNFGLRK</sequence>
<dbReference type="OrthoDB" id="952167at2"/>
<dbReference type="EMBL" id="JPRH01000010">
    <property type="protein sequence ID" value="KFF10592.1"/>
    <property type="molecule type" value="Genomic_DNA"/>
</dbReference>
<feature type="domain" description="Outer membrane protein beta-barrel" evidence="3">
    <location>
        <begin position="9"/>
        <end position="179"/>
    </location>
</feature>
<proteinExistence type="predicted"/>
<gene>
    <name evidence="4" type="ORF">IW15_19875</name>
</gene>
<dbReference type="SUPFAM" id="SSF56925">
    <property type="entry name" value="OMPA-like"/>
    <property type="match status" value="1"/>
</dbReference>
<dbReference type="RefSeq" id="WP_034714635.1">
    <property type="nucleotide sequence ID" value="NZ_JPRH01000010.1"/>
</dbReference>
<feature type="chain" id="PRO_5001801968" description="Outer membrane protein beta-barrel domain-containing protein" evidence="2">
    <location>
        <begin position="19"/>
        <end position="194"/>
    </location>
</feature>
<feature type="signal peptide" evidence="2">
    <location>
        <begin position="1"/>
        <end position="18"/>
    </location>
</feature>
<evidence type="ECO:0000256" key="1">
    <source>
        <dbReference type="ARBA" id="ARBA00022729"/>
    </source>
</evidence>
<accession>A0A086A1M8</accession>
<protein>
    <recommendedName>
        <fullName evidence="3">Outer membrane protein beta-barrel domain-containing protein</fullName>
    </recommendedName>
</protein>
<dbReference type="Proteomes" id="UP000028705">
    <property type="component" value="Unassembled WGS sequence"/>
</dbReference>
<dbReference type="InterPro" id="IPR011250">
    <property type="entry name" value="OMP/PagP_B-barrel"/>
</dbReference>
<dbReference type="InterPro" id="IPR027385">
    <property type="entry name" value="Beta-barrel_OMP"/>
</dbReference>
<evidence type="ECO:0000259" key="3">
    <source>
        <dbReference type="Pfam" id="PF13505"/>
    </source>
</evidence>
<organism evidence="4 5">
    <name type="scientific">Chryseobacterium soli</name>
    <dbReference type="NCBI Taxonomy" id="445961"/>
    <lineage>
        <taxon>Bacteria</taxon>
        <taxon>Pseudomonadati</taxon>
        <taxon>Bacteroidota</taxon>
        <taxon>Flavobacteriia</taxon>
        <taxon>Flavobacteriales</taxon>
        <taxon>Weeksellaceae</taxon>
        <taxon>Chryseobacterium group</taxon>
        <taxon>Chryseobacterium</taxon>
    </lineage>
</organism>
<evidence type="ECO:0000313" key="5">
    <source>
        <dbReference type="Proteomes" id="UP000028705"/>
    </source>
</evidence>
<keyword evidence="1 2" id="KW-0732">Signal</keyword>
<dbReference type="Pfam" id="PF13505">
    <property type="entry name" value="OMP_b-brl"/>
    <property type="match status" value="1"/>
</dbReference>
<dbReference type="AlphaFoldDB" id="A0A086A1M8"/>